<dbReference type="PANTHER" id="PTHR21327">
    <property type="entry name" value="GTP CYCLOHYDROLASE II-RELATED"/>
    <property type="match status" value="1"/>
</dbReference>
<dbReference type="GO" id="GO:0003935">
    <property type="term" value="F:GTP cyclohydrolase II activity"/>
    <property type="evidence" value="ECO:0007669"/>
    <property type="project" value="UniProtKB-UniRule"/>
</dbReference>
<dbReference type="Pfam" id="PF00926">
    <property type="entry name" value="DHBP_synthase"/>
    <property type="match status" value="1"/>
</dbReference>
<feature type="active site" description="Nucleophile; for GTP cyclohydrolase activity" evidence="20">
    <location>
        <position position="331"/>
    </location>
</feature>
<dbReference type="AlphaFoldDB" id="A0A934RQU8"/>
<dbReference type="SUPFAM" id="SSF142695">
    <property type="entry name" value="RibA-like"/>
    <property type="match status" value="1"/>
</dbReference>
<dbReference type="HAMAP" id="MF_00180">
    <property type="entry name" value="RibB"/>
    <property type="match status" value="1"/>
</dbReference>
<feature type="binding site" evidence="20">
    <location>
        <position position="33"/>
    </location>
    <ligand>
        <name>D-ribulose 5-phosphate</name>
        <dbReference type="ChEBI" id="CHEBI:58121"/>
    </ligand>
</feature>
<keyword evidence="13 20" id="KW-0460">Magnesium</keyword>
<feature type="binding site" evidence="20">
    <location>
        <position position="29"/>
    </location>
    <ligand>
        <name>Mg(2+)</name>
        <dbReference type="ChEBI" id="CHEBI:18420"/>
        <label>1</label>
    </ligand>
</feature>
<feature type="binding site" evidence="20">
    <location>
        <position position="258"/>
    </location>
    <ligand>
        <name>Zn(2+)</name>
        <dbReference type="ChEBI" id="CHEBI:29105"/>
        <note>catalytic</note>
    </ligand>
</feature>
<feature type="active site" description="Proton acceptor; for GTP cyclohydrolase activity" evidence="20">
    <location>
        <position position="329"/>
    </location>
</feature>
<feature type="binding site" evidence="20">
    <location>
        <position position="357"/>
    </location>
    <ligand>
        <name>GTP</name>
        <dbReference type="ChEBI" id="CHEBI:37565"/>
    </ligand>
</feature>
<dbReference type="GO" id="GO:0005525">
    <property type="term" value="F:GTP binding"/>
    <property type="evidence" value="ECO:0007669"/>
    <property type="project" value="UniProtKB-KW"/>
</dbReference>
<feature type="binding site" evidence="20">
    <location>
        <position position="269"/>
    </location>
    <ligand>
        <name>Zn(2+)</name>
        <dbReference type="ChEBI" id="CHEBI:29105"/>
        <note>catalytic</note>
    </ligand>
</feature>
<gene>
    <name evidence="20" type="primary">ribBA</name>
    <name evidence="22" type="ORF">JIN78_06840</name>
</gene>
<dbReference type="RefSeq" id="WP_200391209.1">
    <property type="nucleotide sequence ID" value="NZ_JAENIO010000013.1"/>
</dbReference>
<feature type="binding site" evidence="20">
    <location>
        <begin position="253"/>
        <end position="257"/>
    </location>
    <ligand>
        <name>GTP</name>
        <dbReference type="ChEBI" id="CHEBI:37565"/>
    </ligand>
</feature>
<keyword evidence="14 20" id="KW-0342">GTP-binding</keyword>
<feature type="site" description="Essential for DHBP synthase activity" evidence="20">
    <location>
        <position position="127"/>
    </location>
</feature>
<dbReference type="Proteomes" id="UP000604083">
    <property type="component" value="Unassembled WGS sequence"/>
</dbReference>
<dbReference type="NCBIfam" id="NF001591">
    <property type="entry name" value="PRK00393.1"/>
    <property type="match status" value="1"/>
</dbReference>
<proteinExistence type="inferred from homology"/>
<feature type="binding site" evidence="20">
    <location>
        <begin position="28"/>
        <end position="29"/>
    </location>
    <ligand>
        <name>D-ribulose 5-phosphate</name>
        <dbReference type="ChEBI" id="CHEBI:58121"/>
    </ligand>
</feature>
<keyword evidence="16 20" id="KW-0456">Lyase</keyword>
<dbReference type="InterPro" id="IPR016299">
    <property type="entry name" value="Riboflavin_synth_RibBA"/>
</dbReference>
<feature type="site" description="Essential for DHBP synthase activity" evidence="20">
    <location>
        <position position="165"/>
    </location>
</feature>
<evidence type="ECO:0000256" key="13">
    <source>
        <dbReference type="ARBA" id="ARBA00022842"/>
    </source>
</evidence>
<dbReference type="GO" id="GO:0030145">
    <property type="term" value="F:manganese ion binding"/>
    <property type="evidence" value="ECO:0007669"/>
    <property type="project" value="UniProtKB-UniRule"/>
</dbReference>
<evidence type="ECO:0000313" key="22">
    <source>
        <dbReference type="EMBL" id="MBK1833773.1"/>
    </source>
</evidence>
<reference evidence="22" key="1">
    <citation type="submission" date="2021-01" db="EMBL/GenBank/DDBJ databases">
        <title>Modified the classification status of verrucomicrobia.</title>
        <authorList>
            <person name="Feng X."/>
        </authorList>
    </citation>
    <scope>NUCLEOTIDE SEQUENCE</scope>
    <source>
        <strain evidence="22">KCTC 12986</strain>
    </source>
</reference>
<dbReference type="NCBIfam" id="NF006803">
    <property type="entry name" value="PRK09311.1"/>
    <property type="match status" value="1"/>
</dbReference>
<evidence type="ECO:0000256" key="6">
    <source>
        <dbReference type="ARBA" id="ARBA00005520"/>
    </source>
</evidence>
<accession>A0A934RQU8</accession>
<evidence type="ECO:0000256" key="17">
    <source>
        <dbReference type="ARBA" id="ARBA00023268"/>
    </source>
</evidence>
<sequence>MLTFHPIPEIIADIAAGKMVIVADDPERENEADLIAAAALATPEMINFMATHGRGLICAPITAERANALDLPPMTPRNRENQKTAFTVSIDAAEGITTGISAADRARTVQLLTDPAAKPDSLVQPGHIFPLQAMAGGTLRRAGHTEAAVDLARLAGLPEAGVICEIMNDDGEMARVGDLGPYQKKHDLKACTIAQLIEYRRHFEKLIDREQTIKMPTDYGPFDCHLYRVRLDQSHHLAFTRGAIDPEKPTLVRVHSECLTGDVFGSRRCDCGGQLHTAMQKISQEGGVLLYLRQEGRGIGLPAKIHAYKLQEEGYDTVQANEKLGYPADLRDYGVGAQMLADLGVKKIRLLTNNPRKVVGLTGYGIEITEQVPLKLPSNPDNQAYLDTKKSKLGHQL</sequence>
<keyword evidence="17 20" id="KW-0511">Multifunctional enzyme</keyword>
<dbReference type="SUPFAM" id="SSF55821">
    <property type="entry name" value="YrdC/RibB"/>
    <property type="match status" value="1"/>
</dbReference>
<dbReference type="FunFam" id="3.90.870.10:FF:000001">
    <property type="entry name" value="Riboflavin biosynthesis protein RibBA"/>
    <property type="match status" value="1"/>
</dbReference>
<dbReference type="Gene3D" id="3.90.870.10">
    <property type="entry name" value="DHBP synthase"/>
    <property type="match status" value="1"/>
</dbReference>
<evidence type="ECO:0000256" key="11">
    <source>
        <dbReference type="ARBA" id="ARBA00022801"/>
    </source>
</evidence>
<comment type="function">
    <text evidence="3 20">Catalyzes the conversion of D-ribulose 5-phosphate to formate and 3,4-dihydroxy-2-butanone 4-phosphate.</text>
</comment>
<dbReference type="NCBIfam" id="TIGR00505">
    <property type="entry name" value="ribA"/>
    <property type="match status" value="1"/>
</dbReference>
<evidence type="ECO:0000256" key="5">
    <source>
        <dbReference type="ARBA" id="ARBA00004904"/>
    </source>
</evidence>
<keyword evidence="12 20" id="KW-0862">Zinc</keyword>
<feature type="binding site" evidence="20">
    <location>
        <position position="29"/>
    </location>
    <ligand>
        <name>Mg(2+)</name>
        <dbReference type="ChEBI" id="CHEBI:18420"/>
        <label>2</label>
    </ligand>
</feature>
<evidence type="ECO:0000256" key="1">
    <source>
        <dbReference type="ARBA" id="ARBA00000141"/>
    </source>
</evidence>
<dbReference type="InterPro" id="IPR036144">
    <property type="entry name" value="RibA-like_sf"/>
</dbReference>
<evidence type="ECO:0000256" key="4">
    <source>
        <dbReference type="ARBA" id="ARBA00004853"/>
    </source>
</evidence>
<dbReference type="GO" id="GO:0000287">
    <property type="term" value="F:magnesium ion binding"/>
    <property type="evidence" value="ECO:0007669"/>
    <property type="project" value="UniProtKB-UniRule"/>
</dbReference>
<feature type="domain" description="GTP cyclohydrolase II" evidence="21">
    <location>
        <begin position="211"/>
        <end position="373"/>
    </location>
</feature>
<keyword evidence="23" id="KW-1185">Reference proteome</keyword>
<comment type="caution">
    <text evidence="22">The sequence shown here is derived from an EMBL/GenBank/DDBJ whole genome shotgun (WGS) entry which is preliminary data.</text>
</comment>
<keyword evidence="15 20" id="KW-0464">Manganese</keyword>
<comment type="cofactor">
    <cofactor evidence="20">
        <name>Zn(2+)</name>
        <dbReference type="ChEBI" id="CHEBI:29105"/>
    </cofactor>
    <text evidence="20">Binds 1 zinc ion per subunit.</text>
</comment>
<keyword evidence="9 20" id="KW-0479">Metal-binding</keyword>
<evidence type="ECO:0000259" key="21">
    <source>
        <dbReference type="Pfam" id="PF00925"/>
    </source>
</evidence>
<dbReference type="CDD" id="cd00641">
    <property type="entry name" value="GTP_cyclohydro2"/>
    <property type="match status" value="1"/>
</dbReference>
<feature type="binding site" evidence="20">
    <location>
        <position position="271"/>
    </location>
    <ligand>
        <name>Zn(2+)</name>
        <dbReference type="ChEBI" id="CHEBI:29105"/>
        <note>catalytic</note>
    </ligand>
</feature>
<name>A0A934RQU8_9BACT</name>
<feature type="region of interest" description="GTP cyclohydrolase II" evidence="20">
    <location>
        <begin position="203"/>
        <end position="397"/>
    </location>
</feature>
<comment type="cofactor">
    <cofactor evidence="20">
        <name>Mg(2+)</name>
        <dbReference type="ChEBI" id="CHEBI:18420"/>
    </cofactor>
    <cofactor evidence="20">
        <name>Mn(2+)</name>
        <dbReference type="ChEBI" id="CHEBI:29035"/>
    </cofactor>
    <text evidence="20">Binds 2 divalent metal cations per subunit. Magnesium or manganese.</text>
</comment>
<evidence type="ECO:0000256" key="10">
    <source>
        <dbReference type="ARBA" id="ARBA00022741"/>
    </source>
</evidence>
<dbReference type="NCBIfam" id="TIGR00506">
    <property type="entry name" value="ribB"/>
    <property type="match status" value="1"/>
</dbReference>
<comment type="function">
    <text evidence="18 20">Catalyzes the conversion of GTP to 2,5-diamino-6-ribosylamino-4(3H)-pyrimidinone 5'-phosphate (DARP), formate and pyrophosphate.</text>
</comment>
<comment type="cofactor">
    <cofactor evidence="2">
        <name>Mn(2+)</name>
        <dbReference type="ChEBI" id="CHEBI:29035"/>
    </cofactor>
</comment>
<keyword evidence="8 20" id="KW-0686">Riboflavin biosynthesis</keyword>
<feature type="binding site" evidence="20">
    <location>
        <position position="274"/>
    </location>
    <ligand>
        <name>GTP</name>
        <dbReference type="ChEBI" id="CHEBI:37565"/>
    </ligand>
</feature>
<evidence type="ECO:0000256" key="3">
    <source>
        <dbReference type="ARBA" id="ARBA00002284"/>
    </source>
</evidence>
<dbReference type="InterPro" id="IPR032677">
    <property type="entry name" value="GTP_cyclohydro_II"/>
</dbReference>
<evidence type="ECO:0000256" key="18">
    <source>
        <dbReference type="ARBA" id="ARBA00043932"/>
    </source>
</evidence>
<comment type="pathway">
    <text evidence="5 20">Cofactor biosynthesis; riboflavin biosynthesis; 2-hydroxy-3-oxobutyl phosphate from D-ribulose 5-phosphate: step 1/1.</text>
</comment>
<evidence type="ECO:0000256" key="19">
    <source>
        <dbReference type="ARBA" id="ARBA00049295"/>
    </source>
</evidence>
<dbReference type="Gene3D" id="3.40.50.10990">
    <property type="entry name" value="GTP cyclohydrolase II"/>
    <property type="match status" value="1"/>
</dbReference>
<evidence type="ECO:0000256" key="8">
    <source>
        <dbReference type="ARBA" id="ARBA00022619"/>
    </source>
</evidence>
<feature type="binding site" evidence="20">
    <location>
        <position position="317"/>
    </location>
    <ligand>
        <name>GTP</name>
        <dbReference type="ChEBI" id="CHEBI:37565"/>
    </ligand>
</feature>
<evidence type="ECO:0000256" key="2">
    <source>
        <dbReference type="ARBA" id="ARBA00001936"/>
    </source>
</evidence>
<dbReference type="HAMAP" id="MF_01283">
    <property type="entry name" value="RibBA"/>
    <property type="match status" value="1"/>
</dbReference>
<comment type="similarity">
    <text evidence="6 20">In the N-terminal section; belongs to the DHBP synthase family.</text>
</comment>
<comment type="similarity">
    <text evidence="7 20">In the C-terminal section; belongs to the GTP cyclohydrolase II family.</text>
</comment>
<dbReference type="Pfam" id="PF00925">
    <property type="entry name" value="GTP_cyclohydro2"/>
    <property type="match status" value="1"/>
</dbReference>
<dbReference type="InterPro" id="IPR000926">
    <property type="entry name" value="RibA"/>
</dbReference>
<evidence type="ECO:0000256" key="14">
    <source>
        <dbReference type="ARBA" id="ARBA00023134"/>
    </source>
</evidence>
<dbReference type="FunFam" id="3.40.50.10990:FF:000001">
    <property type="entry name" value="Riboflavin biosynthesis protein RibBA"/>
    <property type="match status" value="1"/>
</dbReference>
<dbReference type="GO" id="GO:0008686">
    <property type="term" value="F:3,4-dihydroxy-2-butanone-4-phosphate synthase activity"/>
    <property type="evidence" value="ECO:0007669"/>
    <property type="project" value="UniProtKB-UniRule"/>
</dbReference>
<feature type="binding site" evidence="20">
    <location>
        <begin position="141"/>
        <end position="145"/>
    </location>
    <ligand>
        <name>D-ribulose 5-phosphate</name>
        <dbReference type="ChEBI" id="CHEBI:58121"/>
    </ligand>
</feature>
<dbReference type="GO" id="GO:0008270">
    <property type="term" value="F:zinc ion binding"/>
    <property type="evidence" value="ECO:0007669"/>
    <property type="project" value="UniProtKB-UniRule"/>
</dbReference>
<feature type="binding site" evidence="20">
    <location>
        <position position="144"/>
    </location>
    <ligand>
        <name>Mg(2+)</name>
        <dbReference type="ChEBI" id="CHEBI:18420"/>
        <label>2</label>
    </ligand>
</feature>
<dbReference type="EMBL" id="JAENIO010000013">
    <property type="protein sequence ID" value="MBK1833773.1"/>
    <property type="molecule type" value="Genomic_DNA"/>
</dbReference>
<dbReference type="InterPro" id="IPR000422">
    <property type="entry name" value="DHBP_synthase_RibB"/>
</dbReference>
<comment type="pathway">
    <text evidence="4 20">Cofactor biosynthesis; riboflavin biosynthesis; 5-amino-6-(D-ribitylamino)uracil from GTP: step 1/4.</text>
</comment>
<comment type="catalytic activity">
    <reaction evidence="19 20">
        <text>GTP + 4 H2O = 2,5-diamino-6-hydroxy-4-(5-phosphoribosylamino)-pyrimidine + formate + 2 phosphate + 3 H(+)</text>
        <dbReference type="Rhea" id="RHEA:23704"/>
        <dbReference type="ChEBI" id="CHEBI:15377"/>
        <dbReference type="ChEBI" id="CHEBI:15378"/>
        <dbReference type="ChEBI" id="CHEBI:15740"/>
        <dbReference type="ChEBI" id="CHEBI:37565"/>
        <dbReference type="ChEBI" id="CHEBI:43474"/>
        <dbReference type="ChEBI" id="CHEBI:58614"/>
        <dbReference type="EC" id="3.5.4.25"/>
    </reaction>
</comment>
<dbReference type="EC" id="3.5.4.25" evidence="20"/>
<organism evidence="22 23">
    <name type="scientific">Roseibacillus ishigakijimensis</name>
    <dbReference type="NCBI Taxonomy" id="454146"/>
    <lineage>
        <taxon>Bacteria</taxon>
        <taxon>Pseudomonadati</taxon>
        <taxon>Verrucomicrobiota</taxon>
        <taxon>Verrucomicrobiia</taxon>
        <taxon>Verrucomicrobiales</taxon>
        <taxon>Verrucomicrobiaceae</taxon>
        <taxon>Roseibacillus</taxon>
    </lineage>
</organism>
<comment type="catalytic activity">
    <reaction evidence="1 20">
        <text>D-ribulose 5-phosphate = (2S)-2-hydroxy-3-oxobutyl phosphate + formate + H(+)</text>
        <dbReference type="Rhea" id="RHEA:18457"/>
        <dbReference type="ChEBI" id="CHEBI:15378"/>
        <dbReference type="ChEBI" id="CHEBI:15740"/>
        <dbReference type="ChEBI" id="CHEBI:58121"/>
        <dbReference type="ChEBI" id="CHEBI:58830"/>
        <dbReference type="EC" id="4.1.99.12"/>
    </reaction>
</comment>
<feature type="binding site" evidence="20">
    <location>
        <begin position="295"/>
        <end position="297"/>
    </location>
    <ligand>
        <name>GTP</name>
        <dbReference type="ChEBI" id="CHEBI:37565"/>
    </ligand>
</feature>
<evidence type="ECO:0000256" key="9">
    <source>
        <dbReference type="ARBA" id="ARBA00022723"/>
    </source>
</evidence>
<evidence type="ECO:0000313" key="23">
    <source>
        <dbReference type="Proteomes" id="UP000604083"/>
    </source>
</evidence>
<dbReference type="InterPro" id="IPR017945">
    <property type="entry name" value="DHBP_synth_RibB-like_a/b_dom"/>
</dbReference>
<dbReference type="PIRSF" id="PIRSF001259">
    <property type="entry name" value="RibA"/>
    <property type="match status" value="1"/>
</dbReference>
<evidence type="ECO:0000256" key="20">
    <source>
        <dbReference type="HAMAP-Rule" id="MF_01283"/>
    </source>
</evidence>
<dbReference type="GO" id="GO:0005829">
    <property type="term" value="C:cytosol"/>
    <property type="evidence" value="ECO:0007669"/>
    <property type="project" value="TreeGrafter"/>
</dbReference>
<feature type="binding site" evidence="20">
    <location>
        <position position="352"/>
    </location>
    <ligand>
        <name>GTP</name>
        <dbReference type="ChEBI" id="CHEBI:37565"/>
    </ligand>
</feature>
<evidence type="ECO:0000256" key="15">
    <source>
        <dbReference type="ARBA" id="ARBA00023211"/>
    </source>
</evidence>
<evidence type="ECO:0000256" key="12">
    <source>
        <dbReference type="ARBA" id="ARBA00022833"/>
    </source>
</evidence>
<feature type="binding site" evidence="20">
    <location>
        <position position="165"/>
    </location>
    <ligand>
        <name>D-ribulose 5-phosphate</name>
        <dbReference type="ChEBI" id="CHEBI:58121"/>
    </ligand>
</feature>
<evidence type="ECO:0000256" key="16">
    <source>
        <dbReference type="ARBA" id="ARBA00023239"/>
    </source>
</evidence>
<evidence type="ECO:0000256" key="7">
    <source>
        <dbReference type="ARBA" id="ARBA00008976"/>
    </source>
</evidence>
<dbReference type="PANTHER" id="PTHR21327:SF18">
    <property type="entry name" value="3,4-DIHYDROXY-2-BUTANONE 4-PHOSPHATE SYNTHASE"/>
    <property type="match status" value="1"/>
</dbReference>
<dbReference type="GO" id="GO:0009231">
    <property type="term" value="P:riboflavin biosynthetic process"/>
    <property type="evidence" value="ECO:0007669"/>
    <property type="project" value="UniProtKB-UniRule"/>
</dbReference>
<keyword evidence="10 20" id="KW-0547">Nucleotide-binding</keyword>
<feature type="region of interest" description="DHBP synthase" evidence="20">
    <location>
        <begin position="1"/>
        <end position="202"/>
    </location>
</feature>
<dbReference type="EC" id="4.1.99.12" evidence="20"/>
<keyword evidence="11 20" id="KW-0378">Hydrolase</keyword>
<protein>
    <recommendedName>
        <fullName evidence="20">Riboflavin biosynthesis protein RibBA</fullName>
    </recommendedName>
    <domain>
        <recommendedName>
            <fullName evidence="20">3,4-dihydroxy-2-butanone 4-phosphate synthase</fullName>
            <shortName evidence="20">DHBP synthase</shortName>
            <ecNumber evidence="20">4.1.99.12</ecNumber>
        </recommendedName>
    </domain>
    <domain>
        <recommendedName>
            <fullName evidence="20">GTP cyclohydrolase-2</fullName>
            <ecNumber evidence="20">3.5.4.25</ecNumber>
        </recommendedName>
        <alternativeName>
            <fullName evidence="20">GTP cyclohydrolase II</fullName>
        </alternativeName>
    </domain>
</protein>
<dbReference type="HAMAP" id="MF_00179">
    <property type="entry name" value="RibA"/>
    <property type="match status" value="1"/>
</dbReference>